<dbReference type="AlphaFoldDB" id="A0A1R1YE03"/>
<organism evidence="6 7">
    <name type="scientific">Smittium culicis</name>
    <dbReference type="NCBI Taxonomy" id="133412"/>
    <lineage>
        <taxon>Eukaryota</taxon>
        <taxon>Fungi</taxon>
        <taxon>Fungi incertae sedis</taxon>
        <taxon>Zoopagomycota</taxon>
        <taxon>Kickxellomycotina</taxon>
        <taxon>Harpellomycetes</taxon>
        <taxon>Harpellales</taxon>
        <taxon>Legeriomycetaceae</taxon>
        <taxon>Smittium</taxon>
    </lineage>
</organism>
<dbReference type="InterPro" id="IPR023335">
    <property type="entry name" value="ATP12_ortho_dom_sf"/>
</dbReference>
<dbReference type="SUPFAM" id="SSF160909">
    <property type="entry name" value="ATP12-like"/>
    <property type="match status" value="1"/>
</dbReference>
<dbReference type="Pfam" id="PF07542">
    <property type="entry name" value="ATP12"/>
    <property type="match status" value="1"/>
</dbReference>
<keyword evidence="7" id="KW-1185">Reference proteome</keyword>
<comment type="similarity">
    <text evidence="2">Belongs to the ATP12 family.</text>
</comment>
<comment type="caution">
    <text evidence="6">The sequence shown here is derived from an EMBL/GenBank/DDBJ whole genome shotgun (WGS) entry which is preliminary data.</text>
</comment>
<evidence type="ECO:0000256" key="1">
    <source>
        <dbReference type="ARBA" id="ARBA00004173"/>
    </source>
</evidence>
<keyword evidence="4" id="KW-0496">Mitochondrion</keyword>
<dbReference type="GO" id="GO:0033615">
    <property type="term" value="P:mitochondrial proton-transporting ATP synthase complex assembly"/>
    <property type="evidence" value="ECO:0007669"/>
    <property type="project" value="TreeGrafter"/>
</dbReference>
<sequence>MLKSFRGVQILRSNAVLDSFIKFRQFKYNFAISRKFNDSASLKSDAKRETNANTLPKGFKRFWKTATFNSVPEGYLINLDKRILKLTNGTPLVLSHKQKILAALIAAEWEAQESTLKPHALPLTSLVFRGREGLTEPAERERVISLLLRYFQTDSIFFYSEFPNVLVNLQKECWIPIVEWAKTTFKIDITTYDEIVINQKQPEQSVNKLKTLLESFSPPKLAALEKAVIVSKSFLIGLALIERHITVDQAAKAARIETLAQAEFWGSFENVHELDDHLTKQDLAAAVCTIMEL</sequence>
<evidence type="ECO:0000256" key="2">
    <source>
        <dbReference type="ARBA" id="ARBA00008231"/>
    </source>
</evidence>
<reference evidence="7" key="1">
    <citation type="submission" date="2017-01" db="EMBL/GenBank/DDBJ databases">
        <authorList>
            <person name="Wang Y."/>
            <person name="White M."/>
            <person name="Kvist S."/>
            <person name="Moncalvo J.-M."/>
        </authorList>
    </citation>
    <scope>NUCLEOTIDE SEQUENCE [LARGE SCALE GENOMIC DNA]</scope>
    <source>
        <strain evidence="7">ID-206-W2</strain>
    </source>
</reference>
<keyword evidence="3" id="KW-0809">Transit peptide</keyword>
<name>A0A1R1YE03_9FUNG</name>
<accession>A0A1R1YE03</accession>
<keyword evidence="5" id="KW-0143">Chaperone</keyword>
<protein>
    <submittedName>
        <fullName evidence="6">Protein atp12, mitochondrial</fullName>
    </submittedName>
</protein>
<evidence type="ECO:0000256" key="3">
    <source>
        <dbReference type="ARBA" id="ARBA00022946"/>
    </source>
</evidence>
<gene>
    <name evidence="6" type="ORF">AYI69_g4400</name>
</gene>
<evidence type="ECO:0000256" key="5">
    <source>
        <dbReference type="ARBA" id="ARBA00023186"/>
    </source>
</evidence>
<evidence type="ECO:0000313" key="6">
    <source>
        <dbReference type="EMBL" id="OMJ25110.1"/>
    </source>
</evidence>
<evidence type="ECO:0000256" key="4">
    <source>
        <dbReference type="ARBA" id="ARBA00023128"/>
    </source>
</evidence>
<dbReference type="GO" id="GO:0005739">
    <property type="term" value="C:mitochondrion"/>
    <property type="evidence" value="ECO:0007669"/>
    <property type="project" value="UniProtKB-SubCell"/>
</dbReference>
<dbReference type="EMBL" id="LSSM01001699">
    <property type="protein sequence ID" value="OMJ25110.1"/>
    <property type="molecule type" value="Genomic_DNA"/>
</dbReference>
<dbReference type="PANTHER" id="PTHR21013">
    <property type="entry name" value="ATP SYNTHASE MITOCHONDRIAL F1 COMPLEX ASSEMBLY FACTOR 2/ATP12 PROTEIN, MITOCHONDRIAL PRECURSOR"/>
    <property type="match status" value="1"/>
</dbReference>
<proteinExistence type="inferred from homology"/>
<dbReference type="Gene3D" id="3.30.2180.10">
    <property type="entry name" value="ATP12-like"/>
    <property type="match status" value="1"/>
</dbReference>
<dbReference type="PANTHER" id="PTHR21013:SF10">
    <property type="entry name" value="ATP SYNTHASE MITOCHONDRIAL F1 COMPLEX ASSEMBLY FACTOR 2"/>
    <property type="match status" value="1"/>
</dbReference>
<dbReference type="OrthoDB" id="5673at2759"/>
<dbReference type="Proteomes" id="UP000187429">
    <property type="component" value="Unassembled WGS sequence"/>
</dbReference>
<comment type="subcellular location">
    <subcellularLocation>
        <location evidence="1">Mitochondrion</location>
    </subcellularLocation>
</comment>
<dbReference type="InterPro" id="IPR011419">
    <property type="entry name" value="ATP12_ATP_synth-F1-assembly"/>
</dbReference>
<dbReference type="InterPro" id="IPR042272">
    <property type="entry name" value="ATP12_ATP_synth-F1-assembly_N"/>
</dbReference>
<evidence type="ECO:0000313" key="7">
    <source>
        <dbReference type="Proteomes" id="UP000187429"/>
    </source>
</evidence>
<dbReference type="Gene3D" id="1.10.3580.10">
    <property type="entry name" value="ATP12 ATPase"/>
    <property type="match status" value="1"/>
</dbReference>